<dbReference type="GO" id="GO:0003723">
    <property type="term" value="F:RNA binding"/>
    <property type="evidence" value="ECO:0007669"/>
    <property type="project" value="InterPro"/>
</dbReference>
<reference evidence="1 2" key="1">
    <citation type="journal article" date="2017" name="Antonie Van Leeuwenhoek">
        <title>Phylogenomic resolution of the bacterial genus Pantoea and its relationship with Erwinia and Tatumella.</title>
        <authorList>
            <person name="Palmer M."/>
            <person name="Steenkamp E.T."/>
            <person name="Coetzee M.P."/>
            <person name="Chan W.Y."/>
            <person name="van Zyl E."/>
            <person name="De Maayer P."/>
            <person name="Coutinho T.A."/>
            <person name="Blom J."/>
            <person name="Smits T.H."/>
            <person name="Duffy B."/>
            <person name="Venter S.N."/>
        </authorList>
    </citation>
    <scope>NUCLEOTIDE SEQUENCE [LARGE SCALE GENOMIC DNA]</scope>
    <source>
        <strain evidence="1 2">LMG 26275</strain>
    </source>
</reference>
<dbReference type="EMBL" id="MLFR01000031">
    <property type="protein sequence ID" value="ORM66948.1"/>
    <property type="molecule type" value="Genomic_DNA"/>
</dbReference>
<dbReference type="Pfam" id="PF09907">
    <property type="entry name" value="HigB_toxin"/>
    <property type="match status" value="1"/>
</dbReference>
<accession>A0A1X1CRA7</accession>
<dbReference type="InterPro" id="IPR018669">
    <property type="entry name" value="Toxin_HigB"/>
</dbReference>
<evidence type="ECO:0000313" key="1">
    <source>
        <dbReference type="EMBL" id="ORM66948.1"/>
    </source>
</evidence>
<organism evidence="1 2">
    <name type="scientific">Pantoea rwandensis</name>
    <dbReference type="NCBI Taxonomy" id="1076550"/>
    <lineage>
        <taxon>Bacteria</taxon>
        <taxon>Pseudomonadati</taxon>
        <taxon>Pseudomonadota</taxon>
        <taxon>Gammaproteobacteria</taxon>
        <taxon>Enterobacterales</taxon>
        <taxon>Erwiniaceae</taxon>
        <taxon>Pantoea</taxon>
    </lineage>
</organism>
<comment type="caution">
    <text evidence="1">The sequence shown here is derived from an EMBL/GenBank/DDBJ whole genome shotgun (WGS) entry which is preliminary data.</text>
</comment>
<evidence type="ECO:0000313" key="2">
    <source>
        <dbReference type="Proteomes" id="UP000193558"/>
    </source>
</evidence>
<protein>
    <submittedName>
        <fullName evidence="1">Cytoplasmic protein</fullName>
    </submittedName>
</protein>
<dbReference type="Proteomes" id="UP000193558">
    <property type="component" value="Unassembled WGS sequence"/>
</dbReference>
<dbReference type="eggNOG" id="COG4680">
    <property type="taxonomic scope" value="Bacteria"/>
</dbReference>
<gene>
    <name evidence="1" type="ORF">HA51_21965</name>
</gene>
<dbReference type="STRING" id="1076550.LH22_18170"/>
<proteinExistence type="predicted"/>
<name>A0A1X1CRA7_9GAMM</name>
<dbReference type="GO" id="GO:0004519">
    <property type="term" value="F:endonuclease activity"/>
    <property type="evidence" value="ECO:0007669"/>
    <property type="project" value="InterPro"/>
</dbReference>
<sequence>MHVISRKMFAEAALRFPNDAAALDATYRTLHGRDFADPETLRDFFPSLDRMKYPVKWWVINVGGNNLRLIFFADFIAGRILIKHISTHAEYDKLVKFYRENKE</sequence>
<dbReference type="RefSeq" id="WP_084937017.1">
    <property type="nucleotide sequence ID" value="NZ_MLFR01000031.1"/>
</dbReference>
<dbReference type="AlphaFoldDB" id="A0A1X1CRA7"/>
<dbReference type="GO" id="GO:0110001">
    <property type="term" value="C:toxin-antitoxin complex"/>
    <property type="evidence" value="ECO:0007669"/>
    <property type="project" value="InterPro"/>
</dbReference>
<dbReference type="OrthoDB" id="9799912at2"/>